<dbReference type="UniPathway" id="UPA00358">
    <property type="reaction ID" value="UER00476"/>
</dbReference>
<protein>
    <recommendedName>
        <fullName evidence="4">3-deoxy-manno-octulosonate cytidylyltransferase</fullName>
        <ecNumber evidence="4">2.7.7.38</ecNumber>
    </recommendedName>
    <alternativeName>
        <fullName evidence="4">CMP-2-keto-3-deoxyoctulosonic acid synthase</fullName>
        <shortName evidence="4">CKS</shortName>
        <shortName evidence="4">CMP-KDO synthase</shortName>
    </alternativeName>
</protein>
<dbReference type="Pfam" id="PF02348">
    <property type="entry name" value="CTP_transf_3"/>
    <property type="match status" value="1"/>
</dbReference>
<name>A0A1T4W7D5_9BACT</name>
<dbReference type="InterPro" id="IPR004528">
    <property type="entry name" value="KdsB"/>
</dbReference>
<dbReference type="NCBIfam" id="NF003950">
    <property type="entry name" value="PRK05450.1-3"/>
    <property type="match status" value="1"/>
</dbReference>
<dbReference type="GO" id="GO:0005829">
    <property type="term" value="C:cytosol"/>
    <property type="evidence" value="ECO:0007669"/>
    <property type="project" value="TreeGrafter"/>
</dbReference>
<evidence type="ECO:0000256" key="1">
    <source>
        <dbReference type="ARBA" id="ARBA00022679"/>
    </source>
</evidence>
<comment type="similarity">
    <text evidence="4">Belongs to the KdsB family.</text>
</comment>
<dbReference type="PANTHER" id="PTHR42866:SF2">
    <property type="entry name" value="3-DEOXY-MANNO-OCTULOSONATE CYTIDYLYLTRANSFERASE, MITOCHONDRIAL"/>
    <property type="match status" value="1"/>
</dbReference>
<evidence type="ECO:0000313" key="6">
    <source>
        <dbReference type="Proteomes" id="UP000189733"/>
    </source>
</evidence>
<dbReference type="EC" id="2.7.7.38" evidence="4"/>
<dbReference type="NCBIfam" id="NF003952">
    <property type="entry name" value="PRK05450.1-5"/>
    <property type="match status" value="1"/>
</dbReference>
<evidence type="ECO:0000313" key="5">
    <source>
        <dbReference type="EMBL" id="SKA73107.1"/>
    </source>
</evidence>
<keyword evidence="2 4" id="KW-0548">Nucleotidyltransferase</keyword>
<dbReference type="GO" id="GO:0033468">
    <property type="term" value="P:CMP-keto-3-deoxy-D-manno-octulosonic acid biosynthetic process"/>
    <property type="evidence" value="ECO:0007669"/>
    <property type="project" value="UniProtKB-UniRule"/>
</dbReference>
<reference evidence="5 6" key="1">
    <citation type="submission" date="2017-02" db="EMBL/GenBank/DDBJ databases">
        <authorList>
            <person name="Peterson S.W."/>
        </authorList>
    </citation>
    <scope>NUCLEOTIDE SEQUENCE [LARGE SCALE GENOMIC DNA]</scope>
    <source>
        <strain evidence="5 6">DSM 18034</strain>
    </source>
</reference>
<dbReference type="HAMAP" id="MF_00057">
    <property type="entry name" value="KdsB"/>
    <property type="match status" value="1"/>
</dbReference>
<keyword evidence="3 4" id="KW-0448">Lipopolysaccharide biosynthesis</keyword>
<evidence type="ECO:0000256" key="3">
    <source>
        <dbReference type="ARBA" id="ARBA00022985"/>
    </source>
</evidence>
<keyword evidence="4" id="KW-0963">Cytoplasm</keyword>
<dbReference type="GO" id="GO:0009103">
    <property type="term" value="P:lipopolysaccharide biosynthetic process"/>
    <property type="evidence" value="ECO:0007669"/>
    <property type="project" value="UniProtKB-UniRule"/>
</dbReference>
<dbReference type="RefSeq" id="WP_078685076.1">
    <property type="nucleotide sequence ID" value="NZ_FUYA01000005.1"/>
</dbReference>
<dbReference type="SUPFAM" id="SSF53448">
    <property type="entry name" value="Nucleotide-diphospho-sugar transferases"/>
    <property type="match status" value="1"/>
</dbReference>
<keyword evidence="1 4" id="KW-0808">Transferase</keyword>
<comment type="subcellular location">
    <subcellularLocation>
        <location evidence="4">Cytoplasm</location>
    </subcellularLocation>
</comment>
<evidence type="ECO:0000256" key="4">
    <source>
        <dbReference type="HAMAP-Rule" id="MF_00057"/>
    </source>
</evidence>
<keyword evidence="6" id="KW-1185">Reference proteome</keyword>
<dbReference type="InterPro" id="IPR003329">
    <property type="entry name" value="Cytidylyl_trans"/>
</dbReference>
<dbReference type="PANTHER" id="PTHR42866">
    <property type="entry name" value="3-DEOXY-MANNO-OCTULOSONATE CYTIDYLYLTRANSFERASE"/>
    <property type="match status" value="1"/>
</dbReference>
<dbReference type="STRING" id="1121442.SAMN02745702_01794"/>
<accession>A0A1T4W7D5</accession>
<dbReference type="NCBIfam" id="NF009905">
    <property type="entry name" value="PRK13368.1"/>
    <property type="match status" value="1"/>
</dbReference>
<dbReference type="NCBIfam" id="TIGR00466">
    <property type="entry name" value="kdsB"/>
    <property type="match status" value="1"/>
</dbReference>
<dbReference type="EMBL" id="FUYA01000005">
    <property type="protein sequence ID" value="SKA73107.1"/>
    <property type="molecule type" value="Genomic_DNA"/>
</dbReference>
<proteinExistence type="inferred from homology"/>
<comment type="catalytic activity">
    <reaction evidence="4">
        <text>3-deoxy-alpha-D-manno-oct-2-ulosonate + CTP = CMP-3-deoxy-beta-D-manno-octulosonate + diphosphate</text>
        <dbReference type="Rhea" id="RHEA:23448"/>
        <dbReference type="ChEBI" id="CHEBI:33019"/>
        <dbReference type="ChEBI" id="CHEBI:37563"/>
        <dbReference type="ChEBI" id="CHEBI:85986"/>
        <dbReference type="ChEBI" id="CHEBI:85987"/>
        <dbReference type="EC" id="2.7.7.38"/>
    </reaction>
</comment>
<sequence length="247" mass="27613">MSKRPVCYGIIPARYASSRFEGKPLADILGFPMFWHVYQRAKKCPLFTDVVLATDDQRIFDAAQHLDVPVVMTAADHPSGSDRVLEAAQLLNIPDDAVVVNIQGDEPLLEPDMLSELLSPFDKEHVEVSTLATPITGEEAKRPDQVKVVVSASGRALYFSRAPIPFVRDDGDAGFLGHVGLYAYRMRTLKRFVALGQSELERKEKLEQLRLLENDIPLYVVQTLYRTHGVDRPEDISHVINALSENS</sequence>
<dbReference type="InterPro" id="IPR029044">
    <property type="entry name" value="Nucleotide-diphossugar_trans"/>
</dbReference>
<comment type="pathway">
    <text evidence="4">Nucleotide-sugar biosynthesis; CMP-3-deoxy-D-manno-octulosonate biosynthesis; CMP-3-deoxy-D-manno-octulosonate from 3-deoxy-D-manno-octulosonate and CTP: step 1/1.</text>
</comment>
<dbReference type="CDD" id="cd02517">
    <property type="entry name" value="CMP-KDO-Synthetase"/>
    <property type="match status" value="1"/>
</dbReference>
<dbReference type="GO" id="GO:0008690">
    <property type="term" value="F:3-deoxy-manno-octulosonate cytidylyltransferase activity"/>
    <property type="evidence" value="ECO:0007669"/>
    <property type="project" value="UniProtKB-UniRule"/>
</dbReference>
<evidence type="ECO:0000256" key="2">
    <source>
        <dbReference type="ARBA" id="ARBA00022695"/>
    </source>
</evidence>
<dbReference type="Proteomes" id="UP000189733">
    <property type="component" value="Unassembled WGS sequence"/>
</dbReference>
<dbReference type="Gene3D" id="3.90.550.10">
    <property type="entry name" value="Spore Coat Polysaccharide Biosynthesis Protein SpsA, Chain A"/>
    <property type="match status" value="1"/>
</dbReference>
<dbReference type="OrthoDB" id="9815559at2"/>
<gene>
    <name evidence="4" type="primary">kdsB</name>
    <name evidence="5" type="ORF">SAMN02745702_01794</name>
</gene>
<comment type="function">
    <text evidence="4">Activates KDO (a required 8-carbon sugar) for incorporation into bacterial lipopolysaccharide in Gram-negative bacteria.</text>
</comment>
<dbReference type="AlphaFoldDB" id="A0A1T4W7D5"/>
<organism evidence="5 6">
    <name type="scientific">Desulfobaculum bizertense DSM 18034</name>
    <dbReference type="NCBI Taxonomy" id="1121442"/>
    <lineage>
        <taxon>Bacteria</taxon>
        <taxon>Pseudomonadati</taxon>
        <taxon>Thermodesulfobacteriota</taxon>
        <taxon>Desulfovibrionia</taxon>
        <taxon>Desulfovibrionales</taxon>
        <taxon>Desulfovibrionaceae</taxon>
        <taxon>Desulfobaculum</taxon>
    </lineage>
</organism>